<dbReference type="SUPFAM" id="SSF46626">
    <property type="entry name" value="Cytochrome c"/>
    <property type="match status" value="1"/>
</dbReference>
<dbReference type="Pfam" id="PF06537">
    <property type="entry name" value="DHOR"/>
    <property type="match status" value="1"/>
</dbReference>
<sequence length="648" mass="70107" precursor="true">MSSFHARRALVLFTVLGSLGAVLAPQATAQYAERGALVGSGAPDVDASGRSVKNPRVRAIHSEDPGDEGATAYLLQRDPFLGYQLGRNLNLREFRHRDGAVLTNVGGLAGPMLDGTTAKITANNQLSCAGCHNLPNGNAGGGANFSKDSGFGRNTPHYFGAGVMEMLALQTRQKLLNQVDHDGDGWVSAREALHGPDRATIQNVPGAAPIDHGTFRLSGGSIGVPGLNPIYRIWYGAADAEGTVRQVPGATSVDGRVATHYGFEMVVWGWGQRTPQSALNPTNRAFVWDPMLTHTNLESFDPSTDDDPDGDGVSVPTLAGAVQFPATHRAPDRGASRHSLGFSLDDPDGDGHLNEISEGDLDLAEWFMLNAPRPAFAGTYGQYREGLALLEAARCTSCHVADWQIDAADGVLAGDRRLFDLDVRWNGSTGRLEGRMERLYDLNGELHVPRRSSARIQGLFTDFRHHDMGPAFTEAAFDGNRNRLWRTAPLWGVGSGFPWGHDGRSLTLDDVIRRHGGEAAASTAAYLALDSADREKLVSFLGKLVLYDVESLPADIDGDGQIAKNFMVQGEDTGPERFNAEWLFATPVQIQGLMVNLEGELFRSHAAVNLTDAYGLNLPFRKDSDLDGWPDVWDEAPMQRGYRDGIRD</sequence>
<evidence type="ECO:0000313" key="4">
    <source>
        <dbReference type="Proteomes" id="UP000320390"/>
    </source>
</evidence>
<evidence type="ECO:0000256" key="1">
    <source>
        <dbReference type="SAM" id="MobiDB-lite"/>
    </source>
</evidence>
<name>A0A518EKC4_9BACT</name>
<dbReference type="InterPro" id="IPR051395">
    <property type="entry name" value="Cytochrome_c_Peroxidase/MauG"/>
</dbReference>
<dbReference type="Proteomes" id="UP000320390">
    <property type="component" value="Chromosome"/>
</dbReference>
<dbReference type="InterPro" id="IPR036909">
    <property type="entry name" value="Cyt_c-like_dom_sf"/>
</dbReference>
<dbReference type="PANTHER" id="PTHR30600">
    <property type="entry name" value="CYTOCHROME C PEROXIDASE-RELATED"/>
    <property type="match status" value="1"/>
</dbReference>
<gene>
    <name evidence="3" type="ORF">Poly30_00270</name>
</gene>
<evidence type="ECO:0000313" key="3">
    <source>
        <dbReference type="EMBL" id="QDV04536.1"/>
    </source>
</evidence>
<keyword evidence="2" id="KW-0732">Signal</keyword>
<feature type="region of interest" description="Disordered" evidence="1">
    <location>
        <begin position="297"/>
        <end position="317"/>
    </location>
</feature>
<proteinExistence type="predicted"/>
<evidence type="ECO:0000256" key="2">
    <source>
        <dbReference type="SAM" id="SignalP"/>
    </source>
</evidence>
<feature type="chain" id="PRO_5021980088" description="Cytochrome c domain-containing protein" evidence="2">
    <location>
        <begin position="30"/>
        <end position="648"/>
    </location>
</feature>
<dbReference type="GO" id="GO:0004130">
    <property type="term" value="F:cytochrome-c peroxidase activity"/>
    <property type="evidence" value="ECO:0007669"/>
    <property type="project" value="TreeGrafter"/>
</dbReference>
<dbReference type="GO" id="GO:0009055">
    <property type="term" value="F:electron transfer activity"/>
    <property type="evidence" value="ECO:0007669"/>
    <property type="project" value="InterPro"/>
</dbReference>
<reference evidence="3 4" key="1">
    <citation type="submission" date="2019-02" db="EMBL/GenBank/DDBJ databases">
        <title>Deep-cultivation of Planctomycetes and their phenomic and genomic characterization uncovers novel biology.</title>
        <authorList>
            <person name="Wiegand S."/>
            <person name="Jogler M."/>
            <person name="Boedeker C."/>
            <person name="Pinto D."/>
            <person name="Vollmers J."/>
            <person name="Rivas-Marin E."/>
            <person name="Kohn T."/>
            <person name="Peeters S.H."/>
            <person name="Heuer A."/>
            <person name="Rast P."/>
            <person name="Oberbeckmann S."/>
            <person name="Bunk B."/>
            <person name="Jeske O."/>
            <person name="Meyerdierks A."/>
            <person name="Storesund J.E."/>
            <person name="Kallscheuer N."/>
            <person name="Luecker S."/>
            <person name="Lage O.M."/>
            <person name="Pohl T."/>
            <person name="Merkel B.J."/>
            <person name="Hornburger P."/>
            <person name="Mueller R.-W."/>
            <person name="Bruemmer F."/>
            <person name="Labrenz M."/>
            <person name="Spormann A.M."/>
            <person name="Op den Camp H."/>
            <person name="Overmann J."/>
            <person name="Amann R."/>
            <person name="Jetten M.S.M."/>
            <person name="Mascher T."/>
            <person name="Medema M.H."/>
            <person name="Devos D.P."/>
            <person name="Kaster A.-K."/>
            <person name="Ovreas L."/>
            <person name="Rohde M."/>
            <person name="Galperin M.Y."/>
            <person name="Jogler C."/>
        </authorList>
    </citation>
    <scope>NUCLEOTIDE SEQUENCE [LARGE SCALE GENOMIC DNA]</scope>
    <source>
        <strain evidence="3 4">Poly30</strain>
    </source>
</reference>
<feature type="signal peptide" evidence="2">
    <location>
        <begin position="1"/>
        <end position="29"/>
    </location>
</feature>
<dbReference type="GO" id="GO:0020037">
    <property type="term" value="F:heme binding"/>
    <property type="evidence" value="ECO:0007669"/>
    <property type="project" value="InterPro"/>
</dbReference>
<dbReference type="EMBL" id="CP036434">
    <property type="protein sequence ID" value="QDV04536.1"/>
    <property type="molecule type" value="Genomic_DNA"/>
</dbReference>
<dbReference type="OrthoDB" id="9805202at2"/>
<organism evidence="3 4">
    <name type="scientific">Saltatorellus ferox</name>
    <dbReference type="NCBI Taxonomy" id="2528018"/>
    <lineage>
        <taxon>Bacteria</taxon>
        <taxon>Pseudomonadati</taxon>
        <taxon>Planctomycetota</taxon>
        <taxon>Planctomycetia</taxon>
        <taxon>Planctomycetia incertae sedis</taxon>
        <taxon>Saltatorellus</taxon>
    </lineage>
</organism>
<evidence type="ECO:0008006" key="5">
    <source>
        <dbReference type="Google" id="ProtNLM"/>
    </source>
</evidence>
<keyword evidence="4" id="KW-1185">Reference proteome</keyword>
<dbReference type="AlphaFoldDB" id="A0A518EKC4"/>
<feature type="region of interest" description="Disordered" evidence="1">
    <location>
        <begin position="324"/>
        <end position="343"/>
    </location>
</feature>
<protein>
    <recommendedName>
        <fullName evidence="5">Cytochrome c domain-containing protein</fullName>
    </recommendedName>
</protein>
<dbReference type="PANTHER" id="PTHR30600:SF4">
    <property type="entry name" value="CYTOCHROME C DOMAIN-CONTAINING PROTEIN"/>
    <property type="match status" value="1"/>
</dbReference>
<dbReference type="Gene3D" id="1.10.760.10">
    <property type="entry name" value="Cytochrome c-like domain"/>
    <property type="match status" value="1"/>
</dbReference>
<dbReference type="InterPro" id="IPR010538">
    <property type="entry name" value="DHOR"/>
</dbReference>
<dbReference type="RefSeq" id="WP_145193986.1">
    <property type="nucleotide sequence ID" value="NZ_CP036434.1"/>
</dbReference>
<accession>A0A518EKC4</accession>